<evidence type="ECO:0000256" key="6">
    <source>
        <dbReference type="ARBA" id="ARBA00022723"/>
    </source>
</evidence>
<dbReference type="NCBIfam" id="TIGR00089">
    <property type="entry name" value="MiaB/RimO family radical SAM methylthiotransferase"/>
    <property type="match status" value="1"/>
</dbReference>
<dbReference type="InterPro" id="IPR002792">
    <property type="entry name" value="TRAM_dom"/>
</dbReference>
<evidence type="ECO:0000256" key="14">
    <source>
        <dbReference type="HAMAP-Rule" id="MF_01864"/>
    </source>
</evidence>
<comment type="subcellular location">
    <subcellularLocation>
        <location evidence="14">Cytoplasm</location>
    </subcellularLocation>
</comment>
<dbReference type="Pfam" id="PF00919">
    <property type="entry name" value="UPF0004"/>
    <property type="match status" value="1"/>
</dbReference>
<evidence type="ECO:0000256" key="5">
    <source>
        <dbReference type="ARBA" id="ARBA00022694"/>
    </source>
</evidence>
<dbReference type="Pfam" id="PF04055">
    <property type="entry name" value="Radical_SAM"/>
    <property type="match status" value="1"/>
</dbReference>
<organism evidence="18 19">
    <name type="scientific">Bifidobacterium animalis subsp. lactis CNCM I-2494</name>
    <dbReference type="NCBI Taxonomy" id="1042403"/>
    <lineage>
        <taxon>Bacteria</taxon>
        <taxon>Bacillati</taxon>
        <taxon>Actinomycetota</taxon>
        <taxon>Actinomycetes</taxon>
        <taxon>Bifidobacteriales</taxon>
        <taxon>Bifidobacteriaceae</taxon>
        <taxon>Bifidobacterium</taxon>
    </lineage>
</organism>
<evidence type="ECO:0000256" key="1">
    <source>
        <dbReference type="ARBA" id="ARBA00003234"/>
    </source>
</evidence>
<evidence type="ECO:0000256" key="11">
    <source>
        <dbReference type="ARBA" id="ARBA00068570"/>
    </source>
</evidence>
<dbReference type="Proteomes" id="UP000008394">
    <property type="component" value="Chromosome"/>
</dbReference>
<evidence type="ECO:0000313" key="19">
    <source>
        <dbReference type="Proteomes" id="UP000008394"/>
    </source>
</evidence>
<dbReference type="InterPro" id="IPR007197">
    <property type="entry name" value="rSAM"/>
</dbReference>
<comment type="catalytic activity">
    <reaction evidence="10 14">
        <text>N(6)-dimethylallyladenosine(37) in tRNA + (sulfur carrier)-SH + AH2 + 2 S-adenosyl-L-methionine = 2-methylsulfanyl-N(6)-dimethylallyladenosine(37) in tRNA + (sulfur carrier)-H + 5'-deoxyadenosine + L-methionine + A + S-adenosyl-L-homocysteine + 2 H(+)</text>
        <dbReference type="Rhea" id="RHEA:37067"/>
        <dbReference type="Rhea" id="RHEA-COMP:10375"/>
        <dbReference type="Rhea" id="RHEA-COMP:10376"/>
        <dbReference type="Rhea" id="RHEA-COMP:14737"/>
        <dbReference type="Rhea" id="RHEA-COMP:14739"/>
        <dbReference type="ChEBI" id="CHEBI:13193"/>
        <dbReference type="ChEBI" id="CHEBI:15378"/>
        <dbReference type="ChEBI" id="CHEBI:17319"/>
        <dbReference type="ChEBI" id="CHEBI:17499"/>
        <dbReference type="ChEBI" id="CHEBI:29917"/>
        <dbReference type="ChEBI" id="CHEBI:57844"/>
        <dbReference type="ChEBI" id="CHEBI:57856"/>
        <dbReference type="ChEBI" id="CHEBI:59789"/>
        <dbReference type="ChEBI" id="CHEBI:64428"/>
        <dbReference type="ChEBI" id="CHEBI:74415"/>
        <dbReference type="ChEBI" id="CHEBI:74417"/>
        <dbReference type="EC" id="2.8.4.3"/>
    </reaction>
</comment>
<dbReference type="SUPFAM" id="SSF102114">
    <property type="entry name" value="Radical SAM enzymes"/>
    <property type="match status" value="1"/>
</dbReference>
<dbReference type="EC" id="2.8.4.3" evidence="9 14"/>
<dbReference type="EMBL" id="CP002915">
    <property type="protein sequence ID" value="AEK30572.1"/>
    <property type="molecule type" value="Genomic_DNA"/>
</dbReference>
<dbReference type="KEGG" id="bnm:BALAC2494_00127"/>
<name>A0A806FW84_BIFAN</name>
<evidence type="ECO:0000256" key="9">
    <source>
        <dbReference type="ARBA" id="ARBA00033765"/>
    </source>
</evidence>
<dbReference type="InterPro" id="IPR023404">
    <property type="entry name" value="rSAM_horseshoe"/>
</dbReference>
<evidence type="ECO:0000256" key="8">
    <source>
        <dbReference type="ARBA" id="ARBA00023014"/>
    </source>
</evidence>
<feature type="domain" description="TRAM" evidence="15">
    <location>
        <begin position="434"/>
        <end position="504"/>
    </location>
</feature>
<feature type="binding site" evidence="14">
    <location>
        <position position="142"/>
    </location>
    <ligand>
        <name>[4Fe-4S] cluster</name>
        <dbReference type="ChEBI" id="CHEBI:49883"/>
        <label>1</label>
    </ligand>
</feature>
<comment type="similarity">
    <text evidence="14">Belongs to the methylthiotransferase family. MiaB subfamily.</text>
</comment>
<dbReference type="GO" id="GO:0046872">
    <property type="term" value="F:metal ion binding"/>
    <property type="evidence" value="ECO:0007669"/>
    <property type="project" value="UniProtKB-KW"/>
</dbReference>
<dbReference type="SFLD" id="SFLDG01061">
    <property type="entry name" value="methylthiotransferase"/>
    <property type="match status" value="1"/>
</dbReference>
<reference evidence="18 19" key="1">
    <citation type="journal article" date="2011" name="J. Bacteriol.">
        <title>Genome Sequence of the Probiotic Strain Bifidobacterium animalis subsp. lactis CNCM I-2494.</title>
        <authorList>
            <person name="Chervaux C."/>
            <person name="Grimaldi C."/>
            <person name="Bolotin A."/>
            <person name="Quinquis B."/>
            <person name="Legrain-Raspaud S."/>
            <person name="van Hylckama Vlieg J.E."/>
            <person name="Denariaz G."/>
            <person name="Smokvina T."/>
        </authorList>
    </citation>
    <scope>NUCLEOTIDE SEQUENCE [LARGE SCALE GENOMIC DNA]</scope>
    <source>
        <strain evidence="18 19">CNCM I-2494</strain>
    </source>
</reference>
<dbReference type="InterPro" id="IPR013848">
    <property type="entry name" value="Methylthiotransferase_N"/>
</dbReference>
<evidence type="ECO:0000256" key="12">
    <source>
        <dbReference type="ARBA" id="ARBA00080698"/>
    </source>
</evidence>
<keyword evidence="6 14" id="KW-0479">Metal-binding</keyword>
<evidence type="ECO:0000259" key="17">
    <source>
        <dbReference type="PROSITE" id="PS51918"/>
    </source>
</evidence>
<dbReference type="SFLD" id="SFLDF00273">
    <property type="entry name" value="(dimethylallyl)adenosine_tRNA"/>
    <property type="match status" value="1"/>
</dbReference>
<comment type="cofactor">
    <cofactor evidence="14">
        <name>[4Fe-4S] cluster</name>
        <dbReference type="ChEBI" id="CHEBI:49883"/>
    </cofactor>
    <text evidence="14">Binds 2 [4Fe-4S] clusters. One cluster is coordinated with 3 cysteines and an exchangeable S-adenosyl-L-methionine.</text>
</comment>
<dbReference type="PROSITE" id="PS50926">
    <property type="entry name" value="TRAM"/>
    <property type="match status" value="1"/>
</dbReference>
<dbReference type="FunFam" id="3.80.30.20:FF:000001">
    <property type="entry name" value="tRNA-2-methylthio-N(6)-dimethylallyladenosine synthase 2"/>
    <property type="match status" value="1"/>
</dbReference>
<keyword evidence="2 14" id="KW-0004">4Fe-4S</keyword>
<dbReference type="InterPro" id="IPR006638">
    <property type="entry name" value="Elp3/MiaA/NifB-like_rSAM"/>
</dbReference>
<dbReference type="Gene3D" id="3.40.50.12160">
    <property type="entry name" value="Methylthiotransferase, N-terminal domain"/>
    <property type="match status" value="1"/>
</dbReference>
<dbReference type="HAMAP" id="MF_01864">
    <property type="entry name" value="tRNA_metthiotr_MiaB"/>
    <property type="match status" value="1"/>
</dbReference>
<evidence type="ECO:0000256" key="3">
    <source>
        <dbReference type="ARBA" id="ARBA00022679"/>
    </source>
</evidence>
<comment type="subunit">
    <text evidence="14">Monomer.</text>
</comment>
<gene>
    <name evidence="14" type="primary">miaB</name>
    <name evidence="18" type="ORF">BALAC2494_00127</name>
</gene>
<keyword evidence="7 14" id="KW-0408">Iron</keyword>
<dbReference type="InterPro" id="IPR006463">
    <property type="entry name" value="MiaB_methiolase"/>
</dbReference>
<evidence type="ECO:0000256" key="13">
    <source>
        <dbReference type="ARBA" id="ARBA00081141"/>
    </source>
</evidence>
<dbReference type="AlphaFoldDB" id="A0A806FW84"/>
<dbReference type="InterPro" id="IPR058240">
    <property type="entry name" value="rSAM_sf"/>
</dbReference>
<sequence>MRNPRPGDPLCRASVSMASMNEDMMTPEERRTNISQAQHTTQVEPGAPQYGGASGRGRGLYYVHTLGCQMNVHDSERIAGVMEENGYRPASEEQFLAHDVDVVIMNTCAVRENATERMYGTIGKWKRFKYRNPHAQIAIGGCMAQLDRERIAKRTPWVDAVFGTKNIEDLPALLDQARAAQHTQVKVNEDLTLFPSQLPAHRASAHSAWVAISMGCNNTCTFCIVPTTRGKERDRRPGDVLAEIRETVTNGAKEITLLGQNVNSYGYGIGDRYAFSKLLRACGEIEGLERVRFTSPHPAAFTDDVIAAMAETPNVMHQLHFPLQSGSDRILRAMRRSYRSERFLGILAKIREAMPDAQISTDIIVGFPGETEEDFQQTLRVVEEARFSSAFTFIYSPRPGTPAAAMEQVPYDVALDRLERLLAVQERITEEILEKFVGRDVEVMITGVTGKKDAETHRYTGREKTGVLVHVGVPEGHDAPQIGDFVTATVTHAGRHNLIADPDLAKGQTYAIRRS</sequence>
<dbReference type="GO" id="GO:0005829">
    <property type="term" value="C:cytosol"/>
    <property type="evidence" value="ECO:0007669"/>
    <property type="project" value="TreeGrafter"/>
</dbReference>
<dbReference type="PROSITE" id="PS51918">
    <property type="entry name" value="RADICAL_SAM"/>
    <property type="match status" value="1"/>
</dbReference>
<protein>
    <recommendedName>
        <fullName evidence="11 14">tRNA-2-methylthio-N(6)-dimethylallyladenosine synthase</fullName>
        <ecNumber evidence="9 14">2.8.4.3</ecNumber>
    </recommendedName>
    <alternativeName>
        <fullName evidence="13 14">(Dimethylallyl)adenosine tRNA methylthiotransferase MiaB</fullName>
    </alternativeName>
    <alternativeName>
        <fullName evidence="12 14">tRNA-i(6)A37 methylthiotransferase</fullName>
    </alternativeName>
</protein>
<accession>A0A806FW84</accession>
<dbReference type="SFLD" id="SFLDG01082">
    <property type="entry name" value="B12-binding_domain_containing"/>
    <property type="match status" value="1"/>
</dbReference>
<feature type="binding site" evidence="14">
    <location>
        <position position="220"/>
    </location>
    <ligand>
        <name>[4Fe-4S] cluster</name>
        <dbReference type="ChEBI" id="CHEBI:49883"/>
        <label>2</label>
        <note>4Fe-4S-S-AdoMet</note>
    </ligand>
</feature>
<feature type="binding site" evidence="14">
    <location>
        <position position="223"/>
    </location>
    <ligand>
        <name>[4Fe-4S] cluster</name>
        <dbReference type="ChEBI" id="CHEBI:49883"/>
        <label>2</label>
        <note>4Fe-4S-S-AdoMet</note>
    </ligand>
</feature>
<keyword evidence="4 14" id="KW-0949">S-adenosyl-L-methionine</keyword>
<dbReference type="SMART" id="SM00729">
    <property type="entry name" value="Elp3"/>
    <property type="match status" value="1"/>
</dbReference>
<dbReference type="PANTHER" id="PTHR43020:SF2">
    <property type="entry name" value="MITOCHONDRIAL TRNA METHYLTHIOTRANSFERASE CDK5RAP1"/>
    <property type="match status" value="1"/>
</dbReference>
<dbReference type="GO" id="GO:0035597">
    <property type="term" value="F:tRNA-2-methylthio-N(6)-dimethylallyladenosine(37) synthase activity"/>
    <property type="evidence" value="ECO:0007669"/>
    <property type="project" value="UniProtKB-EC"/>
</dbReference>
<feature type="domain" description="Radical SAM core" evidence="17">
    <location>
        <begin position="202"/>
        <end position="431"/>
    </location>
</feature>
<evidence type="ECO:0000256" key="7">
    <source>
        <dbReference type="ARBA" id="ARBA00023004"/>
    </source>
</evidence>
<feature type="domain" description="MTTase N-terminal" evidence="16">
    <location>
        <begin position="59"/>
        <end position="179"/>
    </location>
</feature>
<evidence type="ECO:0000256" key="2">
    <source>
        <dbReference type="ARBA" id="ARBA00022485"/>
    </source>
</evidence>
<evidence type="ECO:0000256" key="4">
    <source>
        <dbReference type="ARBA" id="ARBA00022691"/>
    </source>
</evidence>
<evidence type="ECO:0000256" key="10">
    <source>
        <dbReference type="ARBA" id="ARBA00051425"/>
    </source>
</evidence>
<dbReference type="SFLD" id="SFLDS00029">
    <property type="entry name" value="Radical_SAM"/>
    <property type="match status" value="1"/>
</dbReference>
<dbReference type="InterPro" id="IPR020612">
    <property type="entry name" value="Methylthiotransferase_CS"/>
</dbReference>
<keyword evidence="5 14" id="KW-0819">tRNA processing</keyword>
<dbReference type="PROSITE" id="PS01278">
    <property type="entry name" value="MTTASE_RADICAL"/>
    <property type="match status" value="1"/>
</dbReference>
<feature type="binding site" evidence="14">
    <location>
        <position position="216"/>
    </location>
    <ligand>
        <name>[4Fe-4S] cluster</name>
        <dbReference type="ChEBI" id="CHEBI:49883"/>
        <label>2</label>
        <note>4Fe-4S-S-AdoMet</note>
    </ligand>
</feature>
<dbReference type="PANTHER" id="PTHR43020">
    <property type="entry name" value="CDK5 REGULATORY SUBUNIT-ASSOCIATED PROTEIN 1"/>
    <property type="match status" value="1"/>
</dbReference>
<comment type="function">
    <text evidence="1 14">Catalyzes the methylthiolation of N6-(dimethylallyl)adenosine (i(6)A), leading to the formation of 2-methylthio-N6-(dimethylallyl)adenosine (ms(2)i(6)A) at position 37 in tRNAs that read codons beginning with uridine.</text>
</comment>
<keyword evidence="3 14" id="KW-0808">Transferase</keyword>
<dbReference type="InterPro" id="IPR005839">
    <property type="entry name" value="Methylthiotransferase"/>
</dbReference>
<dbReference type="CDD" id="cd01335">
    <property type="entry name" value="Radical_SAM"/>
    <property type="match status" value="1"/>
</dbReference>
<dbReference type="NCBIfam" id="TIGR01574">
    <property type="entry name" value="miaB-methiolase"/>
    <property type="match status" value="1"/>
</dbReference>
<evidence type="ECO:0000259" key="15">
    <source>
        <dbReference type="PROSITE" id="PS50926"/>
    </source>
</evidence>
<keyword evidence="14" id="KW-0963">Cytoplasm</keyword>
<evidence type="ECO:0000259" key="16">
    <source>
        <dbReference type="PROSITE" id="PS51449"/>
    </source>
</evidence>
<dbReference type="Gene3D" id="3.80.30.20">
    <property type="entry name" value="tm_1862 like domain"/>
    <property type="match status" value="1"/>
</dbReference>
<dbReference type="GO" id="GO:0051539">
    <property type="term" value="F:4 iron, 4 sulfur cluster binding"/>
    <property type="evidence" value="ECO:0007669"/>
    <property type="project" value="UniProtKB-UniRule"/>
</dbReference>
<feature type="binding site" evidence="14">
    <location>
        <position position="68"/>
    </location>
    <ligand>
        <name>[4Fe-4S] cluster</name>
        <dbReference type="ChEBI" id="CHEBI:49883"/>
        <label>1</label>
    </ligand>
</feature>
<dbReference type="PROSITE" id="PS51449">
    <property type="entry name" value="MTTASE_N"/>
    <property type="match status" value="1"/>
</dbReference>
<feature type="binding site" evidence="14">
    <location>
        <position position="108"/>
    </location>
    <ligand>
        <name>[4Fe-4S] cluster</name>
        <dbReference type="ChEBI" id="CHEBI:49883"/>
        <label>1</label>
    </ligand>
</feature>
<keyword evidence="8 14" id="KW-0411">Iron-sulfur</keyword>
<proteinExistence type="inferred from homology"/>
<dbReference type="InterPro" id="IPR038135">
    <property type="entry name" value="Methylthiotransferase_N_sf"/>
</dbReference>
<dbReference type="FunFam" id="3.40.50.12160:FF:000003">
    <property type="entry name" value="CDK5 regulatory subunit-associated protein 1"/>
    <property type="match status" value="1"/>
</dbReference>
<evidence type="ECO:0000313" key="18">
    <source>
        <dbReference type="EMBL" id="AEK30572.1"/>
    </source>
</evidence>